<dbReference type="InterPro" id="IPR011701">
    <property type="entry name" value="MFS"/>
</dbReference>
<feature type="transmembrane region" description="Helical" evidence="6">
    <location>
        <begin position="149"/>
        <end position="167"/>
    </location>
</feature>
<evidence type="ECO:0000259" key="7">
    <source>
        <dbReference type="PROSITE" id="PS50850"/>
    </source>
</evidence>
<keyword evidence="2" id="KW-1003">Cell membrane</keyword>
<evidence type="ECO:0000256" key="5">
    <source>
        <dbReference type="ARBA" id="ARBA00023136"/>
    </source>
</evidence>
<evidence type="ECO:0000256" key="1">
    <source>
        <dbReference type="ARBA" id="ARBA00004651"/>
    </source>
</evidence>
<feature type="transmembrane region" description="Helical" evidence="6">
    <location>
        <begin position="287"/>
        <end position="310"/>
    </location>
</feature>
<dbReference type="GO" id="GO:0005886">
    <property type="term" value="C:plasma membrane"/>
    <property type="evidence" value="ECO:0007669"/>
    <property type="project" value="UniProtKB-SubCell"/>
</dbReference>
<evidence type="ECO:0000256" key="2">
    <source>
        <dbReference type="ARBA" id="ARBA00022475"/>
    </source>
</evidence>
<accession>A0A9P1BH58</accession>
<dbReference type="InterPro" id="IPR036259">
    <property type="entry name" value="MFS_trans_sf"/>
</dbReference>
<keyword evidence="5 6" id="KW-0472">Membrane</keyword>
<evidence type="ECO:0000256" key="4">
    <source>
        <dbReference type="ARBA" id="ARBA00022989"/>
    </source>
</evidence>
<evidence type="ECO:0000313" key="8">
    <source>
        <dbReference type="EMBL" id="CAI3972430.1"/>
    </source>
</evidence>
<feature type="domain" description="Major facilitator superfamily (MFS) profile" evidence="7">
    <location>
        <begin position="1"/>
        <end position="375"/>
    </location>
</feature>
<dbReference type="PANTHER" id="PTHR43124">
    <property type="entry name" value="PURINE EFFLUX PUMP PBUE"/>
    <property type="match status" value="1"/>
</dbReference>
<organism evidence="8">
    <name type="scientific">Cladocopium goreaui</name>
    <dbReference type="NCBI Taxonomy" id="2562237"/>
    <lineage>
        <taxon>Eukaryota</taxon>
        <taxon>Sar</taxon>
        <taxon>Alveolata</taxon>
        <taxon>Dinophyceae</taxon>
        <taxon>Suessiales</taxon>
        <taxon>Symbiodiniaceae</taxon>
        <taxon>Cladocopium</taxon>
    </lineage>
</organism>
<proteinExistence type="predicted"/>
<protein>
    <submittedName>
        <fullName evidence="10">Multidrug resistance protein MdtL</fullName>
    </submittedName>
</protein>
<keyword evidence="4 6" id="KW-1133">Transmembrane helix</keyword>
<reference evidence="9" key="2">
    <citation type="submission" date="2024-04" db="EMBL/GenBank/DDBJ databases">
        <authorList>
            <person name="Chen Y."/>
            <person name="Shah S."/>
            <person name="Dougan E. K."/>
            <person name="Thang M."/>
            <person name="Chan C."/>
        </authorList>
    </citation>
    <scope>NUCLEOTIDE SEQUENCE [LARGE SCALE GENOMIC DNA]</scope>
</reference>
<dbReference type="InterPro" id="IPR050189">
    <property type="entry name" value="MFS_Efflux_Transporters"/>
</dbReference>
<feature type="transmembrane region" description="Helical" evidence="6">
    <location>
        <begin position="192"/>
        <end position="215"/>
    </location>
</feature>
<evidence type="ECO:0000313" key="10">
    <source>
        <dbReference type="EMBL" id="CAL4759742.1"/>
    </source>
</evidence>
<dbReference type="OrthoDB" id="440553at2759"/>
<dbReference type="EMBL" id="CAMXCT030000011">
    <property type="protein sequence ID" value="CAL4759742.1"/>
    <property type="molecule type" value="Genomic_DNA"/>
</dbReference>
<feature type="transmembrane region" description="Helical" evidence="6">
    <location>
        <begin position="258"/>
        <end position="280"/>
    </location>
</feature>
<evidence type="ECO:0000313" key="11">
    <source>
        <dbReference type="Proteomes" id="UP001152797"/>
    </source>
</evidence>
<dbReference type="EMBL" id="CAMXCT010000011">
    <property type="protein sequence ID" value="CAI3972430.1"/>
    <property type="molecule type" value="Genomic_DNA"/>
</dbReference>
<dbReference type="GO" id="GO:0022857">
    <property type="term" value="F:transmembrane transporter activity"/>
    <property type="evidence" value="ECO:0007669"/>
    <property type="project" value="InterPro"/>
</dbReference>
<dbReference type="Proteomes" id="UP001152797">
    <property type="component" value="Unassembled WGS sequence"/>
</dbReference>
<dbReference type="PANTHER" id="PTHR43124:SF3">
    <property type="entry name" value="CHLORAMPHENICOL EFFLUX PUMP RV0191"/>
    <property type="match status" value="1"/>
</dbReference>
<name>A0A9P1BH58_9DINO</name>
<keyword evidence="11" id="KW-1185">Reference proteome</keyword>
<sequence length="494" mass="53824">MVYTFTYFTTDQYVPSLPLMGRDLSGSQSMMSATVQMNFVVKALAGIFTAGLSDRVGRRPTLLVCMVLLSLASFCCGCAGRIEWFFAARVLQGLGESVEPVVFAIVRDFFTEEEARFAMVAALQTVSIGGMLVAPVFGVFLAELFGWRLSFFVLAVVWGILAFYAYVEMVESCPDGSATQSYVGELKRLLDPYLLCLLLTESCMMAAYLTFNANISYLIQSFQQPTITASISMLAFAALNATGLWLMKKLQLGNLWEVAIIAVAYFASTGFVSLSLGILFSDFLWSYLLGTFLQASAITMALVSVNVLFFEPLQDCAGMAASCEICAKSLIPCFFSMLSTQSLMHWGPKGLTLFQASACISSGLVFCTLEAHEYFNGRHQPEEIFSSVRALDGKLEAADLEQLCGLVPLAPKERVMASGSLAFRSDMTLQAFLEHIYGTPTILGWWPSLMEEAASDAVQSGLPLADVCSAFELAAKRGHVEIQDLHDVLLPALG</sequence>
<dbReference type="AlphaFoldDB" id="A0A9P1BH58"/>
<evidence type="ECO:0000256" key="3">
    <source>
        <dbReference type="ARBA" id="ARBA00022692"/>
    </source>
</evidence>
<keyword evidence="3 6" id="KW-0812">Transmembrane</keyword>
<feature type="transmembrane region" description="Helical" evidence="6">
    <location>
        <begin position="117"/>
        <end position="142"/>
    </location>
</feature>
<feature type="transmembrane region" description="Helical" evidence="6">
    <location>
        <begin position="62"/>
        <end position="82"/>
    </location>
</feature>
<feature type="transmembrane region" description="Helical" evidence="6">
    <location>
        <begin position="227"/>
        <end position="246"/>
    </location>
</feature>
<reference evidence="8" key="1">
    <citation type="submission" date="2022-10" db="EMBL/GenBank/DDBJ databases">
        <authorList>
            <person name="Chen Y."/>
            <person name="Dougan E. K."/>
            <person name="Chan C."/>
            <person name="Rhodes N."/>
            <person name="Thang M."/>
        </authorList>
    </citation>
    <scope>NUCLEOTIDE SEQUENCE</scope>
</reference>
<evidence type="ECO:0000313" key="9">
    <source>
        <dbReference type="EMBL" id="CAL1125805.1"/>
    </source>
</evidence>
<dbReference type="Gene3D" id="1.20.1720.10">
    <property type="entry name" value="Multidrug resistance protein D"/>
    <property type="match status" value="1"/>
</dbReference>
<dbReference type="SUPFAM" id="SSF103473">
    <property type="entry name" value="MFS general substrate transporter"/>
    <property type="match status" value="1"/>
</dbReference>
<feature type="non-terminal residue" evidence="8">
    <location>
        <position position="1"/>
    </location>
</feature>
<evidence type="ECO:0000256" key="6">
    <source>
        <dbReference type="SAM" id="Phobius"/>
    </source>
</evidence>
<comment type="subcellular location">
    <subcellularLocation>
        <location evidence="1">Cell membrane</location>
        <topology evidence="1">Multi-pass membrane protein</topology>
    </subcellularLocation>
</comment>
<gene>
    <name evidence="8" type="ORF">C1SCF055_LOCUS1016</name>
</gene>
<dbReference type="Pfam" id="PF07690">
    <property type="entry name" value="MFS_1"/>
    <property type="match status" value="1"/>
</dbReference>
<dbReference type="InterPro" id="IPR020846">
    <property type="entry name" value="MFS_dom"/>
</dbReference>
<dbReference type="EMBL" id="CAMXCT020000011">
    <property type="protein sequence ID" value="CAL1125805.1"/>
    <property type="molecule type" value="Genomic_DNA"/>
</dbReference>
<dbReference type="PROSITE" id="PS50850">
    <property type="entry name" value="MFS"/>
    <property type="match status" value="1"/>
</dbReference>
<comment type="caution">
    <text evidence="8">The sequence shown here is derived from an EMBL/GenBank/DDBJ whole genome shotgun (WGS) entry which is preliminary data.</text>
</comment>